<dbReference type="PANTHER" id="PTHR41148">
    <property type="entry name" value="LP09875P"/>
    <property type="match status" value="1"/>
</dbReference>
<dbReference type="PANTHER" id="PTHR41148:SF1">
    <property type="entry name" value="LP09875P"/>
    <property type="match status" value="1"/>
</dbReference>
<evidence type="ECO:0000313" key="1">
    <source>
        <dbReference type="EMBL" id="CAJ0578827.1"/>
    </source>
</evidence>
<evidence type="ECO:0000313" key="2">
    <source>
        <dbReference type="Proteomes" id="UP001177023"/>
    </source>
</evidence>
<comment type="caution">
    <text evidence="1">The sequence shown here is derived from an EMBL/GenBank/DDBJ whole genome shotgun (WGS) entry which is preliminary data.</text>
</comment>
<feature type="non-terminal residue" evidence="1">
    <location>
        <position position="235"/>
    </location>
</feature>
<dbReference type="Proteomes" id="UP001177023">
    <property type="component" value="Unassembled WGS sequence"/>
</dbReference>
<sequence length="235" mass="26483">MSRSGKVKPQLVKFQISANCITYSVTGKSPFDDVVGVVMLVLNPEMQSPMHVHCYRCDSPETAQIMHANIQLLLARPEHQRAIMDLEHRLFLSGLLVPRPQIRSMMPSRTHSKVSDIRERLVGQPKMASMGDLSKVGLFDSLHSKRISHLSVSEIPSFDDPHQQFRLFGDTLNRPGKKARSMDNIADAQVCTELRGPPPLPRRGMGSQMDNFGDKHFGTANSWTTTRHHSFKCRL</sequence>
<gene>
    <name evidence="1" type="ORF">MSPICULIGERA_LOCUS17068</name>
</gene>
<accession>A0AA36D0L2</accession>
<protein>
    <recommendedName>
        <fullName evidence="3">PID domain-containing protein</fullName>
    </recommendedName>
</protein>
<organism evidence="1 2">
    <name type="scientific">Mesorhabditis spiculigera</name>
    <dbReference type="NCBI Taxonomy" id="96644"/>
    <lineage>
        <taxon>Eukaryota</taxon>
        <taxon>Metazoa</taxon>
        <taxon>Ecdysozoa</taxon>
        <taxon>Nematoda</taxon>
        <taxon>Chromadorea</taxon>
        <taxon>Rhabditida</taxon>
        <taxon>Rhabditina</taxon>
        <taxon>Rhabditomorpha</taxon>
        <taxon>Rhabditoidea</taxon>
        <taxon>Rhabditidae</taxon>
        <taxon>Mesorhabditinae</taxon>
        <taxon>Mesorhabditis</taxon>
    </lineage>
</organism>
<evidence type="ECO:0008006" key="3">
    <source>
        <dbReference type="Google" id="ProtNLM"/>
    </source>
</evidence>
<dbReference type="AlphaFoldDB" id="A0AA36D0L2"/>
<reference evidence="1" key="1">
    <citation type="submission" date="2023-06" db="EMBL/GenBank/DDBJ databases">
        <authorList>
            <person name="Delattre M."/>
        </authorList>
    </citation>
    <scope>NUCLEOTIDE SEQUENCE</scope>
    <source>
        <strain evidence="1">AF72</strain>
    </source>
</reference>
<name>A0AA36D0L2_9BILA</name>
<dbReference type="EMBL" id="CATQJA010002654">
    <property type="protein sequence ID" value="CAJ0578827.1"/>
    <property type="molecule type" value="Genomic_DNA"/>
</dbReference>
<keyword evidence="2" id="KW-1185">Reference proteome</keyword>
<proteinExistence type="predicted"/>